<feature type="transmembrane region" description="Helical" evidence="1">
    <location>
        <begin position="34"/>
        <end position="57"/>
    </location>
</feature>
<keyword evidence="3" id="KW-1185">Reference proteome</keyword>
<protein>
    <submittedName>
        <fullName evidence="2">Uncharacterized protein</fullName>
    </submittedName>
</protein>
<feature type="transmembrane region" description="Helical" evidence="1">
    <location>
        <begin position="112"/>
        <end position="132"/>
    </location>
</feature>
<reference evidence="2" key="1">
    <citation type="journal article" date="2014" name="Int. J. Syst. Evol. Microbiol.">
        <title>Complete genome sequence of Corynebacterium casei LMG S-19264T (=DSM 44701T), isolated from a smear-ripened cheese.</title>
        <authorList>
            <consortium name="US DOE Joint Genome Institute (JGI-PGF)"/>
            <person name="Walter F."/>
            <person name="Albersmeier A."/>
            <person name="Kalinowski J."/>
            <person name="Ruckert C."/>
        </authorList>
    </citation>
    <scope>NUCLEOTIDE SEQUENCE</scope>
    <source>
        <strain evidence="2">JCM 17251</strain>
    </source>
</reference>
<dbReference type="EMBL" id="BMOS01000033">
    <property type="protein sequence ID" value="GGN64853.1"/>
    <property type="molecule type" value="Genomic_DNA"/>
</dbReference>
<feature type="transmembrane region" description="Helical" evidence="1">
    <location>
        <begin position="63"/>
        <end position="80"/>
    </location>
</feature>
<keyword evidence="1" id="KW-1133">Transmembrane helix</keyword>
<proteinExistence type="predicted"/>
<accession>A0A917Y306</accession>
<dbReference type="Proteomes" id="UP000624041">
    <property type="component" value="Unassembled WGS sequence"/>
</dbReference>
<comment type="caution">
    <text evidence="2">The sequence shown here is derived from an EMBL/GenBank/DDBJ whole genome shotgun (WGS) entry which is preliminary data.</text>
</comment>
<organism evidence="2 3">
    <name type="scientific">Oceanobacillus indicireducens</name>
    <dbReference type="NCBI Taxonomy" id="1004261"/>
    <lineage>
        <taxon>Bacteria</taxon>
        <taxon>Bacillati</taxon>
        <taxon>Bacillota</taxon>
        <taxon>Bacilli</taxon>
        <taxon>Bacillales</taxon>
        <taxon>Bacillaceae</taxon>
        <taxon>Oceanobacillus</taxon>
    </lineage>
</organism>
<reference evidence="2" key="2">
    <citation type="submission" date="2020-09" db="EMBL/GenBank/DDBJ databases">
        <authorList>
            <person name="Sun Q."/>
            <person name="Ohkuma M."/>
        </authorList>
    </citation>
    <scope>NUCLEOTIDE SEQUENCE</scope>
    <source>
        <strain evidence="2">JCM 17251</strain>
    </source>
</reference>
<feature type="transmembrane region" description="Helical" evidence="1">
    <location>
        <begin position="6"/>
        <end position="22"/>
    </location>
</feature>
<name>A0A917Y306_9BACI</name>
<keyword evidence="1" id="KW-0472">Membrane</keyword>
<gene>
    <name evidence="2" type="ORF">GCM10007971_33140</name>
</gene>
<sequence>MGVFIILVVSIAFLWDYIAGKLEKNRVKTKVGKIITVLITMILQLLFVLTITAIYHLTFIDTLFVTCFLILTITWLFSYFGNYSQNSRSITDKYQGGNDYKVKVFKLRLNPVLIGIYLFSIVGILFGFLYYAPYFI</sequence>
<keyword evidence="1" id="KW-0812">Transmembrane</keyword>
<dbReference type="AlphaFoldDB" id="A0A917Y306"/>
<evidence type="ECO:0000313" key="2">
    <source>
        <dbReference type="EMBL" id="GGN64853.1"/>
    </source>
</evidence>
<evidence type="ECO:0000256" key="1">
    <source>
        <dbReference type="SAM" id="Phobius"/>
    </source>
</evidence>
<evidence type="ECO:0000313" key="3">
    <source>
        <dbReference type="Proteomes" id="UP000624041"/>
    </source>
</evidence>